<reference evidence="1" key="2">
    <citation type="submission" date="2020-09" db="EMBL/GenBank/DDBJ databases">
        <authorList>
            <person name="Sun Q."/>
            <person name="Ohkuma M."/>
        </authorList>
    </citation>
    <scope>NUCLEOTIDE SEQUENCE</scope>
    <source>
        <strain evidence="1">JCM 3086</strain>
    </source>
</reference>
<dbReference type="EMBL" id="BMQA01000002">
    <property type="protein sequence ID" value="GGJ02478.1"/>
    <property type="molecule type" value="Genomic_DNA"/>
</dbReference>
<name>A0A917K6F4_9ACTN</name>
<accession>A0A917K6F4</accession>
<evidence type="ECO:0000313" key="2">
    <source>
        <dbReference type="Proteomes" id="UP000657574"/>
    </source>
</evidence>
<dbReference type="Proteomes" id="UP000657574">
    <property type="component" value="Unassembled WGS sequence"/>
</dbReference>
<evidence type="ECO:0000313" key="1">
    <source>
        <dbReference type="EMBL" id="GGJ02478.1"/>
    </source>
</evidence>
<comment type="caution">
    <text evidence="1">The sequence shown here is derived from an EMBL/GenBank/DDBJ whole genome shotgun (WGS) entry which is preliminary data.</text>
</comment>
<dbReference type="AlphaFoldDB" id="A0A917K6F4"/>
<proteinExistence type="predicted"/>
<reference evidence="1" key="1">
    <citation type="journal article" date="2014" name="Int. J. Syst. Evol. Microbiol.">
        <title>Complete genome sequence of Corynebacterium casei LMG S-19264T (=DSM 44701T), isolated from a smear-ripened cheese.</title>
        <authorList>
            <consortium name="US DOE Joint Genome Institute (JGI-PGF)"/>
            <person name="Walter F."/>
            <person name="Albersmeier A."/>
            <person name="Kalinowski J."/>
            <person name="Ruckert C."/>
        </authorList>
    </citation>
    <scope>NUCLEOTIDE SEQUENCE</scope>
    <source>
        <strain evidence="1">JCM 3086</strain>
    </source>
</reference>
<keyword evidence="2" id="KW-1185">Reference proteome</keyword>
<gene>
    <name evidence="1" type="ORF">GCM10010121_011090</name>
</gene>
<sequence>MTTLPASVDRDIVDHRIIFALKTIREVLGCTIHEAIDVFAVRYEELRRDRPDDFSVGPEEYGRGFYS</sequence>
<organism evidence="1 2">
    <name type="scientific">Streptomyces brasiliensis</name>
    <dbReference type="NCBI Taxonomy" id="1954"/>
    <lineage>
        <taxon>Bacteria</taxon>
        <taxon>Bacillati</taxon>
        <taxon>Actinomycetota</taxon>
        <taxon>Actinomycetes</taxon>
        <taxon>Kitasatosporales</taxon>
        <taxon>Streptomycetaceae</taxon>
        <taxon>Streptomyces</taxon>
    </lineage>
</organism>
<dbReference type="RefSeq" id="WP_189309843.1">
    <property type="nucleotide sequence ID" value="NZ_BMQA01000002.1"/>
</dbReference>
<protein>
    <submittedName>
        <fullName evidence="1">Uncharacterized protein</fullName>
    </submittedName>
</protein>